<evidence type="ECO:0000256" key="2">
    <source>
        <dbReference type="ARBA" id="ARBA00006727"/>
    </source>
</evidence>
<feature type="transmembrane region" description="Helical" evidence="3">
    <location>
        <begin position="250"/>
        <end position="268"/>
    </location>
</feature>
<feature type="transmembrane region" description="Helical" evidence="3">
    <location>
        <begin position="118"/>
        <end position="136"/>
    </location>
</feature>
<comment type="subcellular location">
    <subcellularLocation>
        <location evidence="1">Membrane</location>
        <topology evidence="1">Multi-pass membrane protein</topology>
    </subcellularLocation>
</comment>
<dbReference type="GO" id="GO:0022857">
    <property type="term" value="F:transmembrane transporter activity"/>
    <property type="evidence" value="ECO:0007669"/>
    <property type="project" value="InterPro"/>
</dbReference>
<dbReference type="InterPro" id="IPR050327">
    <property type="entry name" value="Proton-linked_MCT"/>
</dbReference>
<accession>A0A1B9IGC8</accession>
<keyword evidence="3" id="KW-0812">Transmembrane</keyword>
<dbReference type="PANTHER" id="PTHR11360:SF284">
    <property type="entry name" value="EG:103B4.3 PROTEIN-RELATED"/>
    <property type="match status" value="1"/>
</dbReference>
<dbReference type="Gene3D" id="1.20.1250.20">
    <property type="entry name" value="MFS general substrate transporter like domains"/>
    <property type="match status" value="1"/>
</dbReference>
<protein>
    <recommendedName>
        <fullName evidence="6">Major facilitator superfamily (MFS) profile domain-containing protein</fullName>
    </recommendedName>
</protein>
<evidence type="ECO:0000313" key="5">
    <source>
        <dbReference type="Proteomes" id="UP000092583"/>
    </source>
</evidence>
<reference evidence="5" key="2">
    <citation type="submission" date="2013-12" db="EMBL/GenBank/DDBJ databases">
        <title>Evolution of pathogenesis and genome organization in the Tremellales.</title>
        <authorList>
            <person name="Cuomo C."/>
            <person name="Litvintseva A."/>
            <person name="Heitman J."/>
            <person name="Chen Y."/>
            <person name="Sun S."/>
            <person name="Springer D."/>
            <person name="Dromer F."/>
            <person name="Young S."/>
            <person name="Zeng Q."/>
            <person name="Chapman S."/>
            <person name="Gujja S."/>
            <person name="Saif S."/>
            <person name="Birren B."/>
        </authorList>
    </citation>
    <scope>NUCLEOTIDE SEQUENCE [LARGE SCALE GENOMIC DNA]</scope>
    <source>
        <strain evidence="5">CBS 10435</strain>
    </source>
</reference>
<comment type="similarity">
    <text evidence="2">Belongs to the major facilitator superfamily. Monocarboxylate porter (TC 2.A.1.13) family.</text>
</comment>
<keyword evidence="5" id="KW-1185">Reference proteome</keyword>
<gene>
    <name evidence="4" type="ORF">L486_08284</name>
</gene>
<dbReference type="PANTHER" id="PTHR11360">
    <property type="entry name" value="MONOCARBOXYLATE TRANSPORTER"/>
    <property type="match status" value="1"/>
</dbReference>
<dbReference type="EMBL" id="KV700092">
    <property type="protein sequence ID" value="OCF54370.1"/>
    <property type="molecule type" value="Genomic_DNA"/>
</dbReference>
<dbReference type="Pfam" id="PF07690">
    <property type="entry name" value="MFS_1"/>
    <property type="match status" value="1"/>
</dbReference>
<evidence type="ECO:0008006" key="6">
    <source>
        <dbReference type="Google" id="ProtNLM"/>
    </source>
</evidence>
<proteinExistence type="inferred from homology"/>
<sequence length="309" mass="32911">MSIVAGNGEGSSNDPKVEVESGVEASIALEVSSVTNPAHVELDSLKAWLVVFGCCGAMTTTFGLTTSFGVFQEYYGRVLLSDQSASSIAWIGGLQYCLLFFLGLPIGSLNEKGYTRQLVWSGSIIIVCCQVGISFCSTYHQLLIVQGLLFGIGSGCVFTPACAVVQPWFDKKRNLAMGILATGSAIGGVIFSLAASNLLPQIGFAWTARVLALLSLIVLIIASLVGWFRVPLWGKIFQTEALQFLKRPAFSTYILGVFLASASVYAPVNYAQEYGQHLELPKGATQYLVTIINGTSIIGRIGGGQLADQ</sequence>
<dbReference type="GO" id="GO:0016020">
    <property type="term" value="C:membrane"/>
    <property type="evidence" value="ECO:0007669"/>
    <property type="project" value="UniProtKB-SubCell"/>
</dbReference>
<evidence type="ECO:0000256" key="3">
    <source>
        <dbReference type="SAM" id="Phobius"/>
    </source>
</evidence>
<keyword evidence="3" id="KW-1133">Transmembrane helix</keyword>
<dbReference type="InterPro" id="IPR011701">
    <property type="entry name" value="MFS"/>
</dbReference>
<dbReference type="OrthoDB" id="6509908at2759"/>
<feature type="transmembrane region" description="Helical" evidence="3">
    <location>
        <begin position="175"/>
        <end position="199"/>
    </location>
</feature>
<reference evidence="4 5" key="1">
    <citation type="submission" date="2013-07" db="EMBL/GenBank/DDBJ databases">
        <title>The Genome Sequence of Kwoniella mangroviensis CBS10435.</title>
        <authorList>
            <consortium name="The Broad Institute Genome Sequencing Platform"/>
            <person name="Cuomo C."/>
            <person name="Litvintseva A."/>
            <person name="Chen Y."/>
            <person name="Heitman J."/>
            <person name="Sun S."/>
            <person name="Springer D."/>
            <person name="Dromer F."/>
            <person name="Young S.K."/>
            <person name="Zeng Q."/>
            <person name="Gargeya S."/>
            <person name="Fitzgerald M."/>
            <person name="Abouelleil A."/>
            <person name="Alvarado L."/>
            <person name="Berlin A.M."/>
            <person name="Chapman S.B."/>
            <person name="Dewar J."/>
            <person name="Goldberg J."/>
            <person name="Griggs A."/>
            <person name="Gujja S."/>
            <person name="Hansen M."/>
            <person name="Howarth C."/>
            <person name="Imamovic A."/>
            <person name="Larimer J."/>
            <person name="McCowan C."/>
            <person name="Murphy C."/>
            <person name="Pearson M."/>
            <person name="Priest M."/>
            <person name="Roberts A."/>
            <person name="Saif S."/>
            <person name="Shea T."/>
            <person name="Sykes S."/>
            <person name="Wortman J."/>
            <person name="Nusbaum C."/>
            <person name="Birren B."/>
        </authorList>
    </citation>
    <scope>NUCLEOTIDE SEQUENCE [LARGE SCALE GENOMIC DNA]</scope>
    <source>
        <strain evidence="4 5">CBS 10435</strain>
    </source>
</reference>
<feature type="transmembrane region" description="Helical" evidence="3">
    <location>
        <begin position="148"/>
        <end position="169"/>
    </location>
</feature>
<feature type="transmembrane region" description="Helical" evidence="3">
    <location>
        <begin position="47"/>
        <end position="75"/>
    </location>
</feature>
<evidence type="ECO:0000313" key="4">
    <source>
        <dbReference type="EMBL" id="OCF54370.1"/>
    </source>
</evidence>
<feature type="transmembrane region" description="Helical" evidence="3">
    <location>
        <begin position="87"/>
        <end position="106"/>
    </location>
</feature>
<keyword evidence="3" id="KW-0472">Membrane</keyword>
<organism evidence="4 5">
    <name type="scientific">Kwoniella mangroviensis CBS 10435</name>
    <dbReference type="NCBI Taxonomy" id="1331196"/>
    <lineage>
        <taxon>Eukaryota</taxon>
        <taxon>Fungi</taxon>
        <taxon>Dikarya</taxon>
        <taxon>Basidiomycota</taxon>
        <taxon>Agaricomycotina</taxon>
        <taxon>Tremellomycetes</taxon>
        <taxon>Tremellales</taxon>
        <taxon>Cryptococcaceae</taxon>
        <taxon>Kwoniella</taxon>
    </lineage>
</organism>
<dbReference type="SUPFAM" id="SSF103473">
    <property type="entry name" value="MFS general substrate transporter"/>
    <property type="match status" value="1"/>
</dbReference>
<dbReference type="InterPro" id="IPR036259">
    <property type="entry name" value="MFS_trans_sf"/>
</dbReference>
<evidence type="ECO:0000256" key="1">
    <source>
        <dbReference type="ARBA" id="ARBA00004141"/>
    </source>
</evidence>
<feature type="transmembrane region" description="Helical" evidence="3">
    <location>
        <begin position="211"/>
        <end position="230"/>
    </location>
</feature>
<name>A0A1B9IGC8_9TREE</name>
<dbReference type="AlphaFoldDB" id="A0A1B9IGC8"/>
<dbReference type="Proteomes" id="UP000092583">
    <property type="component" value="Unassembled WGS sequence"/>
</dbReference>